<comment type="caution">
    <text evidence="7">The sequence shown here is derived from an EMBL/GenBank/DDBJ whole genome shotgun (WGS) entry which is preliminary data.</text>
</comment>
<dbReference type="RefSeq" id="WP_313874176.1">
    <property type="nucleotide sequence ID" value="NZ_JAVBIK010000001.1"/>
</dbReference>
<keyword evidence="5" id="KW-0143">Chaperone</keyword>
<dbReference type="Proteomes" id="UP001321700">
    <property type="component" value="Unassembled WGS sequence"/>
</dbReference>
<dbReference type="PIRSF" id="PIRSF039090">
    <property type="entry name" value="Flis"/>
    <property type="match status" value="1"/>
</dbReference>
<evidence type="ECO:0000256" key="6">
    <source>
        <dbReference type="PIRNR" id="PIRNR039090"/>
    </source>
</evidence>
<dbReference type="CDD" id="cd16098">
    <property type="entry name" value="FliS"/>
    <property type="match status" value="1"/>
</dbReference>
<evidence type="ECO:0000313" key="7">
    <source>
        <dbReference type="EMBL" id="MDT7518417.1"/>
    </source>
</evidence>
<keyword evidence="7" id="KW-0966">Cell projection</keyword>
<evidence type="ECO:0000256" key="2">
    <source>
        <dbReference type="ARBA" id="ARBA00008787"/>
    </source>
</evidence>
<dbReference type="InterPro" id="IPR036584">
    <property type="entry name" value="FliS_sf"/>
</dbReference>
<dbReference type="EMBL" id="JAVBIK010000001">
    <property type="protein sequence ID" value="MDT7518417.1"/>
    <property type="molecule type" value="Genomic_DNA"/>
</dbReference>
<evidence type="ECO:0000256" key="3">
    <source>
        <dbReference type="ARBA" id="ARBA00022490"/>
    </source>
</evidence>
<keyword evidence="8" id="KW-1185">Reference proteome</keyword>
<sequence length="139" mass="15236">MFTSVSSRSASAYKRVGIETSVDNADPHKLVVLLFDALQQTLGSARVAIQNGDIPNKCKHINHAIRILEEGLLAPLNLQEGGELAQNLHDLYSYCVNRLTMANIRSDAAVIEEVQRVMEPVANGWKQINGQGPAYLQPV</sequence>
<evidence type="ECO:0000256" key="4">
    <source>
        <dbReference type="ARBA" id="ARBA00022795"/>
    </source>
</evidence>
<proteinExistence type="inferred from homology"/>
<evidence type="ECO:0000256" key="1">
    <source>
        <dbReference type="ARBA" id="ARBA00004514"/>
    </source>
</evidence>
<dbReference type="SUPFAM" id="SSF101116">
    <property type="entry name" value="Flagellar export chaperone FliS"/>
    <property type="match status" value="1"/>
</dbReference>
<organism evidence="7 8">
    <name type="scientific">Rhodoferax potami</name>
    <dbReference type="NCBI Taxonomy" id="3068338"/>
    <lineage>
        <taxon>Bacteria</taxon>
        <taxon>Pseudomonadati</taxon>
        <taxon>Pseudomonadota</taxon>
        <taxon>Betaproteobacteria</taxon>
        <taxon>Burkholderiales</taxon>
        <taxon>Comamonadaceae</taxon>
        <taxon>Rhodoferax</taxon>
    </lineage>
</organism>
<gene>
    <name evidence="7" type="primary">fliS</name>
    <name evidence="7" type="ORF">RAE19_06800</name>
</gene>
<keyword evidence="4 6" id="KW-1005">Bacterial flagellum biogenesis</keyword>
<evidence type="ECO:0000256" key="5">
    <source>
        <dbReference type="ARBA" id="ARBA00023186"/>
    </source>
</evidence>
<evidence type="ECO:0000313" key="8">
    <source>
        <dbReference type="Proteomes" id="UP001321700"/>
    </source>
</evidence>
<comment type="subcellular location">
    <subcellularLocation>
        <location evidence="1 6">Cytoplasm</location>
        <location evidence="1 6">Cytosol</location>
    </subcellularLocation>
</comment>
<dbReference type="NCBIfam" id="TIGR00208">
    <property type="entry name" value="fliS"/>
    <property type="match status" value="1"/>
</dbReference>
<accession>A0ABU3KME0</accession>
<comment type="similarity">
    <text evidence="2 6">Belongs to the FliS family.</text>
</comment>
<dbReference type="Gene3D" id="1.20.120.340">
    <property type="entry name" value="Flagellar protein FliS"/>
    <property type="match status" value="1"/>
</dbReference>
<keyword evidence="7" id="KW-0282">Flagellum</keyword>
<dbReference type="PANTHER" id="PTHR34773">
    <property type="entry name" value="FLAGELLAR SECRETION CHAPERONE FLIS"/>
    <property type="match status" value="1"/>
</dbReference>
<reference evidence="7 8" key="1">
    <citation type="submission" date="2023-08" db="EMBL/GenBank/DDBJ databases">
        <title>Rhodoferax potami sp. nov. and Rhodoferax mekongensis sp. nov., isolated from the Mekong River in Thailand.</title>
        <authorList>
            <person name="Kitikhun S."/>
            <person name="Charoenyingcharoen P."/>
            <person name="Siriarchawattana P."/>
            <person name="Likhitrattanapisal S."/>
            <person name="Nilsakha T."/>
            <person name="Chanpet A."/>
            <person name="Rattanawaree P."/>
            <person name="Ingsriswang S."/>
        </authorList>
    </citation>
    <scope>NUCLEOTIDE SEQUENCE [LARGE SCALE GENOMIC DNA]</scope>
    <source>
        <strain evidence="7 8">TBRC 17660</strain>
    </source>
</reference>
<keyword evidence="3 6" id="KW-0963">Cytoplasm</keyword>
<keyword evidence="7" id="KW-0969">Cilium</keyword>
<dbReference type="InterPro" id="IPR003713">
    <property type="entry name" value="FliS"/>
</dbReference>
<protein>
    <recommendedName>
        <fullName evidence="6">Flagellar secretion chaperone FliS</fullName>
    </recommendedName>
</protein>
<dbReference type="PANTHER" id="PTHR34773:SF1">
    <property type="entry name" value="FLAGELLAR SECRETION CHAPERONE FLIS"/>
    <property type="match status" value="1"/>
</dbReference>
<dbReference type="Pfam" id="PF02561">
    <property type="entry name" value="FliS"/>
    <property type="match status" value="1"/>
</dbReference>
<name>A0ABU3KME0_9BURK</name>